<accession>V8NTH2</accession>
<gene>
    <name evidence="2" type="primary">dotA</name>
    <name evidence="2" type="ORF">L345_08678</name>
</gene>
<dbReference type="AlphaFoldDB" id="V8NTH2"/>
<keyword evidence="2" id="KW-0808">Transferase</keyword>
<feature type="non-terminal residue" evidence="2">
    <location>
        <position position="1"/>
    </location>
</feature>
<name>V8NTH2_OPHHA</name>
<dbReference type="GO" id="GO:0008168">
    <property type="term" value="F:methyltransferase activity"/>
    <property type="evidence" value="ECO:0007669"/>
    <property type="project" value="UniProtKB-KW"/>
</dbReference>
<reference evidence="2 3" key="1">
    <citation type="journal article" date="2013" name="Proc. Natl. Acad. Sci. U.S.A.">
        <title>The king cobra genome reveals dynamic gene evolution and adaptation in the snake venom system.</title>
        <authorList>
            <person name="Vonk F.J."/>
            <person name="Casewell N.R."/>
            <person name="Henkel C.V."/>
            <person name="Heimberg A.M."/>
            <person name="Jansen H.J."/>
            <person name="McCleary R.J."/>
            <person name="Kerkkamp H.M."/>
            <person name="Vos R.A."/>
            <person name="Guerreiro I."/>
            <person name="Calvete J.J."/>
            <person name="Wuster W."/>
            <person name="Woods A.E."/>
            <person name="Logan J.M."/>
            <person name="Harrison R.A."/>
            <person name="Castoe T.A."/>
            <person name="de Koning A.P."/>
            <person name="Pollock D.D."/>
            <person name="Yandell M."/>
            <person name="Calderon D."/>
            <person name="Renjifo C."/>
            <person name="Currier R.B."/>
            <person name="Salgado D."/>
            <person name="Pla D."/>
            <person name="Sanz L."/>
            <person name="Hyder A.S."/>
            <person name="Ribeiro J.M."/>
            <person name="Arntzen J.W."/>
            <person name="van den Thillart G.E."/>
            <person name="Boetzer M."/>
            <person name="Pirovano W."/>
            <person name="Dirks R.P."/>
            <person name="Spaink H.P."/>
            <person name="Duboule D."/>
            <person name="McGlinn E."/>
            <person name="Kini R.M."/>
            <person name="Richardson M.K."/>
        </authorList>
    </citation>
    <scope>NUCLEOTIDE SEQUENCE</scope>
    <source>
        <tissue evidence="2">Blood</tissue>
    </source>
</reference>
<evidence type="ECO:0000313" key="3">
    <source>
        <dbReference type="Proteomes" id="UP000018936"/>
    </source>
</evidence>
<dbReference type="GO" id="GO:0032259">
    <property type="term" value="P:methylation"/>
    <property type="evidence" value="ECO:0007669"/>
    <property type="project" value="UniProtKB-KW"/>
</dbReference>
<evidence type="ECO:0000256" key="1">
    <source>
        <dbReference type="SAM" id="MobiDB-lite"/>
    </source>
</evidence>
<feature type="region of interest" description="Disordered" evidence="1">
    <location>
        <begin position="231"/>
        <end position="342"/>
    </location>
</feature>
<feature type="region of interest" description="Disordered" evidence="1">
    <location>
        <begin position="79"/>
        <end position="100"/>
    </location>
</feature>
<comment type="caution">
    <text evidence="2">The sequence shown here is derived from an EMBL/GenBank/DDBJ whole genome shotgun (WGS) entry which is preliminary data.</text>
</comment>
<sequence>MTHKGNRVLGFLQSSLGSPIFGVQKSSCRFPVFRDPGSFLRVGILICGSRRGNLGPGFNFDPSYLTGLLLLQDGGGRKREAAESMRSPESIQTPPKSLERSPFVPQEATFIRVSELELTRLRCFPGGWGVSNRAQHPGLPRVSCERSHVLHHIWLSVPAAANALLVFLATSPHLPVKRTPLMPQAAGLASRPHRCPGNRLGPASLFLLPGTDFAQPRDTLKASFACLRPPSQLRANCPDRERKRERNKGRKKGRRGKRKRRAGERKRKKREKEKERERKKKEKEKVIDKERKKKKEKGKKEHIEREREREREKAIEKEGKKERERERERERGEEVERESESKEEIPGYLINNHLLPAGFCYLFCRLSHERENEIIRRSQRIHFGKGVKKASRVSCDGRVVKALDLKSNGGSPRRFESCSQRVPFLFCTFSCLPTATGFSSFKGPRRFGKGAKDSNLTTAICTKYWGRLQSPSAAVAESEMSGRKEKPSFLLRRQKGALPPVHLCNRCLEER</sequence>
<dbReference type="Proteomes" id="UP000018936">
    <property type="component" value="Unassembled WGS sequence"/>
</dbReference>
<feature type="compositionally biased region" description="Basic and acidic residues" evidence="1">
    <location>
        <begin position="298"/>
        <end position="342"/>
    </location>
</feature>
<dbReference type="EMBL" id="AZIM01001851">
    <property type="protein sequence ID" value="ETE65559.1"/>
    <property type="molecule type" value="Genomic_DNA"/>
</dbReference>
<keyword evidence="3" id="KW-1185">Reference proteome</keyword>
<organism evidence="2 3">
    <name type="scientific">Ophiophagus hannah</name>
    <name type="common">King cobra</name>
    <name type="synonym">Naja hannah</name>
    <dbReference type="NCBI Taxonomy" id="8665"/>
    <lineage>
        <taxon>Eukaryota</taxon>
        <taxon>Metazoa</taxon>
        <taxon>Chordata</taxon>
        <taxon>Craniata</taxon>
        <taxon>Vertebrata</taxon>
        <taxon>Euteleostomi</taxon>
        <taxon>Lepidosauria</taxon>
        <taxon>Squamata</taxon>
        <taxon>Bifurcata</taxon>
        <taxon>Unidentata</taxon>
        <taxon>Episquamata</taxon>
        <taxon>Toxicofera</taxon>
        <taxon>Serpentes</taxon>
        <taxon>Colubroidea</taxon>
        <taxon>Elapidae</taxon>
        <taxon>Elapinae</taxon>
        <taxon>Ophiophagus</taxon>
    </lineage>
</organism>
<proteinExistence type="predicted"/>
<feature type="compositionally biased region" description="Basic residues" evidence="1">
    <location>
        <begin position="245"/>
        <end position="282"/>
    </location>
</feature>
<evidence type="ECO:0000313" key="2">
    <source>
        <dbReference type="EMBL" id="ETE65559.1"/>
    </source>
</evidence>
<keyword evidence="2" id="KW-0489">Methyltransferase</keyword>
<protein>
    <submittedName>
        <fullName evidence="2">Histone-lysine N-methyltransferase, H3 lysine-79 specific</fullName>
    </submittedName>
</protein>